<dbReference type="Proteomes" id="UP001303046">
    <property type="component" value="Unassembled WGS sequence"/>
</dbReference>
<evidence type="ECO:0000313" key="4">
    <source>
        <dbReference type="Proteomes" id="UP001303046"/>
    </source>
</evidence>
<evidence type="ECO:0000256" key="1">
    <source>
        <dbReference type="SAM" id="MobiDB-lite"/>
    </source>
</evidence>
<feature type="region of interest" description="Disordered" evidence="1">
    <location>
        <begin position="140"/>
        <end position="182"/>
    </location>
</feature>
<feature type="signal peptide" evidence="2">
    <location>
        <begin position="1"/>
        <end position="15"/>
    </location>
</feature>
<evidence type="ECO:0000313" key="3">
    <source>
        <dbReference type="EMBL" id="KAK6741530.1"/>
    </source>
</evidence>
<keyword evidence="4" id="KW-1185">Reference proteome</keyword>
<proteinExistence type="predicted"/>
<gene>
    <name evidence="3" type="primary">Necator_chrIII.g10174</name>
    <name evidence="3" type="ORF">RB195_009409</name>
</gene>
<reference evidence="3 4" key="1">
    <citation type="submission" date="2023-08" db="EMBL/GenBank/DDBJ databases">
        <title>A Necator americanus chromosomal reference genome.</title>
        <authorList>
            <person name="Ilik V."/>
            <person name="Petrzelkova K.J."/>
            <person name="Pardy F."/>
            <person name="Fuh T."/>
            <person name="Niatou-Singa F.S."/>
            <person name="Gouil Q."/>
            <person name="Baker L."/>
            <person name="Ritchie M.E."/>
            <person name="Jex A.R."/>
            <person name="Gazzola D."/>
            <person name="Li H."/>
            <person name="Toshio Fujiwara R."/>
            <person name="Zhan B."/>
            <person name="Aroian R.V."/>
            <person name="Pafco B."/>
            <person name="Schwarz E.M."/>
        </authorList>
    </citation>
    <scope>NUCLEOTIDE SEQUENCE [LARGE SCALE GENOMIC DNA]</scope>
    <source>
        <strain evidence="3 4">Aroian</strain>
        <tissue evidence="3">Whole animal</tissue>
    </source>
</reference>
<evidence type="ECO:0000256" key="2">
    <source>
        <dbReference type="SAM" id="SignalP"/>
    </source>
</evidence>
<name>A0ABR1CTS8_NECAM</name>
<dbReference type="EMBL" id="JAVFWL010000003">
    <property type="protein sequence ID" value="KAK6741530.1"/>
    <property type="molecule type" value="Genomic_DNA"/>
</dbReference>
<feature type="chain" id="PRO_5047167543" evidence="2">
    <location>
        <begin position="16"/>
        <end position="394"/>
    </location>
</feature>
<accession>A0ABR1CTS8</accession>
<sequence length="394" mass="43985">MILKLFIIPWIWARAQNVQSNPAAVAPPPTAPNAQFVDIPFYQFLQRQNQINNAILLNNAMLANSLTAIPPNEHQMQIANTLQFPNAAVALPANHAALFPNFQPKLAAVPTAGLNRLGIYDVLNRPVKFEPMSNMLVPAQVSSSTTTQAPPTKKTTVLPESEGSNKEEIQEPDPIPIGVSEPDDITKKVIDLSVASRQKATTRTTEIPSLTELIEEIGEENLITTTTEKAIDVISTKKPKPDVYNILKTLNLTDEETNDLVSHVEKVVREELVRKLSEARIIDRTTTTEKLATTVPTTEAGLLVTTTAESEEFEEPIKIPLRRTKPEKELLFYIPQKKPKAEIKHHPQRLSAEERPEFVEAEILTSQMHLPIQEKIEDEKNDEDAVETTGKFHF</sequence>
<feature type="compositionally biased region" description="Low complexity" evidence="1">
    <location>
        <begin position="140"/>
        <end position="157"/>
    </location>
</feature>
<protein>
    <submittedName>
        <fullName evidence="3">Uncharacterized protein</fullName>
    </submittedName>
</protein>
<feature type="region of interest" description="Disordered" evidence="1">
    <location>
        <begin position="375"/>
        <end position="394"/>
    </location>
</feature>
<organism evidence="3 4">
    <name type="scientific">Necator americanus</name>
    <name type="common">Human hookworm</name>
    <dbReference type="NCBI Taxonomy" id="51031"/>
    <lineage>
        <taxon>Eukaryota</taxon>
        <taxon>Metazoa</taxon>
        <taxon>Ecdysozoa</taxon>
        <taxon>Nematoda</taxon>
        <taxon>Chromadorea</taxon>
        <taxon>Rhabditida</taxon>
        <taxon>Rhabditina</taxon>
        <taxon>Rhabditomorpha</taxon>
        <taxon>Strongyloidea</taxon>
        <taxon>Ancylostomatidae</taxon>
        <taxon>Bunostominae</taxon>
        <taxon>Necator</taxon>
    </lineage>
</organism>
<keyword evidence="2" id="KW-0732">Signal</keyword>
<comment type="caution">
    <text evidence="3">The sequence shown here is derived from an EMBL/GenBank/DDBJ whole genome shotgun (WGS) entry which is preliminary data.</text>
</comment>